<gene>
    <name evidence="2" type="ORF">CYY_001606</name>
</gene>
<dbReference type="AlphaFoldDB" id="A0A8J4Q2U3"/>
<evidence type="ECO:0000256" key="1">
    <source>
        <dbReference type="SAM" id="MobiDB-lite"/>
    </source>
</evidence>
<feature type="region of interest" description="Disordered" evidence="1">
    <location>
        <begin position="209"/>
        <end position="235"/>
    </location>
</feature>
<proteinExistence type="predicted"/>
<dbReference type="InterPro" id="IPR053019">
    <property type="entry name" value="GATA_zinc_finger"/>
</dbReference>
<evidence type="ECO:0000313" key="2">
    <source>
        <dbReference type="EMBL" id="KAF2077097.1"/>
    </source>
</evidence>
<reference evidence="2" key="1">
    <citation type="submission" date="2020-01" db="EMBL/GenBank/DDBJ databases">
        <title>Development of genomics and gene disruption for Polysphondylium violaceum indicates a role for the polyketide synthase stlB in stalk morphogenesis.</title>
        <authorList>
            <person name="Narita B."/>
            <person name="Kawabe Y."/>
            <person name="Kin K."/>
            <person name="Saito T."/>
            <person name="Gibbs R."/>
            <person name="Kuspa A."/>
            <person name="Muzny D."/>
            <person name="Queller D."/>
            <person name="Richards S."/>
            <person name="Strassman J."/>
            <person name="Sucgang R."/>
            <person name="Worley K."/>
            <person name="Schaap P."/>
        </authorList>
    </citation>
    <scope>NUCLEOTIDE SEQUENCE</scope>
    <source>
        <strain evidence="2">QSvi11</strain>
    </source>
</reference>
<dbReference type="PANTHER" id="PTHR23353">
    <property type="entry name" value="RAB-GAP/TBC-RELATED"/>
    <property type="match status" value="1"/>
</dbReference>
<dbReference type="PANTHER" id="PTHR23353:SF23">
    <property type="entry name" value="PROTEIN HAIRLESS"/>
    <property type="match status" value="1"/>
</dbReference>
<keyword evidence="3" id="KW-1185">Reference proteome</keyword>
<protein>
    <submittedName>
        <fullName evidence="2">Uncharacterized protein</fullName>
    </submittedName>
</protein>
<evidence type="ECO:0000313" key="3">
    <source>
        <dbReference type="Proteomes" id="UP000695562"/>
    </source>
</evidence>
<dbReference type="Proteomes" id="UP000695562">
    <property type="component" value="Unassembled WGS sequence"/>
</dbReference>
<accession>A0A8J4Q2U3</accession>
<comment type="caution">
    <text evidence="2">The sequence shown here is derived from an EMBL/GenBank/DDBJ whole genome shotgun (WGS) entry which is preliminary data.</text>
</comment>
<sequence length="705" mass="83231">MSGYNELIQELLKLKNDIVIDNDQVIYKASGDSSKDNQQYNSDEIYNKLSSYFPTISINNLTNFINDLKDQIFQLEINTTRKQRQIQVDQQQEDEQEILKINNQLIDTITEYSLKYNSIIRKKDNSNDKKHDDNDDTIQQLSNSYSSIYYLYFINLFKLILKINDVDVIYNLLGNFMIDHIDDDDDDQSDIGDKITEQDENQVTVVVEEQEKDNEIKTKDNDDDDDDDDDEGAYEEFESFDGPSFTFDFHSNNNNNNNIITESDKLEIIQKKLLHLLESLSYDHISQDNVWEDYSILEDIQEICNTFVECQQVDLHLAKESIDQKLIRKLQLDQLLPQFIYLLRDRIIHKTLDIPYILPILFKILHIEIENNNDNDNNDKQLLSPFQFRTILSILDSLVNIKNHKQQQQDNIIIPNKSIESISKSILQLQSYFVDRMIFWSSMPSDQFEKINSKVELESISNIIYYYTENPLKEIDSAEWDKTILKSRLFSEFISFVVFKIQINFDENCIDFLAKCCCRSNTLANYIKRVEPFTDLVLNNQNFIQKSFHQHLIWYFILNYTTVKTSDNLNLFVKEFCLKIQNQYQIQSFNDIITSTTEGDNDKVFEKQYNQFEKLLNILILIKNNNNKNNHNNDNNNIDNIFNHSTFYQLLGQFEKDTVKAKIDQQKRDNTSLTKPQKKLLEIYNHQLQTIKTLLKSLKSDGKDK</sequence>
<dbReference type="OrthoDB" id="20992at2759"/>
<organism evidence="2 3">
    <name type="scientific">Polysphondylium violaceum</name>
    <dbReference type="NCBI Taxonomy" id="133409"/>
    <lineage>
        <taxon>Eukaryota</taxon>
        <taxon>Amoebozoa</taxon>
        <taxon>Evosea</taxon>
        <taxon>Eumycetozoa</taxon>
        <taxon>Dictyostelia</taxon>
        <taxon>Dictyosteliales</taxon>
        <taxon>Dictyosteliaceae</taxon>
        <taxon>Polysphondylium</taxon>
    </lineage>
</organism>
<dbReference type="EMBL" id="AJWJ01000039">
    <property type="protein sequence ID" value="KAF2077097.1"/>
    <property type="molecule type" value="Genomic_DNA"/>
</dbReference>
<feature type="compositionally biased region" description="Acidic residues" evidence="1">
    <location>
        <begin position="221"/>
        <end position="235"/>
    </location>
</feature>
<name>A0A8J4Q2U3_9MYCE</name>